<feature type="signal peptide" evidence="5">
    <location>
        <begin position="1"/>
        <end position="18"/>
    </location>
</feature>
<dbReference type="CDD" id="cd03784">
    <property type="entry name" value="GT1_Gtf-like"/>
    <property type="match status" value="1"/>
</dbReference>
<dbReference type="PROSITE" id="PS00375">
    <property type="entry name" value="UDPGT"/>
    <property type="match status" value="1"/>
</dbReference>
<evidence type="ECO:0000256" key="2">
    <source>
        <dbReference type="ARBA" id="ARBA00022676"/>
    </source>
</evidence>
<dbReference type="AlphaFoldDB" id="A0A5E4QF26"/>
<dbReference type="EC" id="2.4.1.17" evidence="5"/>
<dbReference type="SUPFAM" id="SSF53756">
    <property type="entry name" value="UDP-Glycosyltransferase/glycogen phosphorylase"/>
    <property type="match status" value="1"/>
</dbReference>
<keyword evidence="7" id="KW-1185">Reference proteome</keyword>
<keyword evidence="5" id="KW-0732">Signal</keyword>
<dbReference type="EMBL" id="FZQP02002924">
    <property type="protein sequence ID" value="VVC96889.1"/>
    <property type="molecule type" value="Genomic_DNA"/>
</dbReference>
<dbReference type="FunFam" id="3.40.50.2000:FF:000050">
    <property type="entry name" value="UDP-glucuronosyltransferase"/>
    <property type="match status" value="1"/>
</dbReference>
<sequence length="523" mass="59335">MNWLLYLVACLAACGCQAYKILVVYPMPSRSHSILGDGIVDALAETSHEITYITPFPRGKTNFREIDLSSNLAIFPEKLINIEAQLNKTGGSLHNFTFFIDWLSQASAKTVEHPSVQALMADPNEQFDLVIVEWVYYELLAGFSAVFNCPYIWVSSADPHWKIVSLVDDILNPAYNSDAISNNFPPFTFVQRLQELGFLLGGLYVQEFFIDRIQYSDFDRLFAPAIARRGHQVPSFTDLKYNASLVLSNSHLSIGKSVKLPPNFIPIAGYHIKRKVEPLPENLQKFMSNAKEGVIYFSMGTNLKSKYMPAQLKQDLLKMFSQLKYSVIWKFEEEIPNTPSNVLITQWAPQQSILAHPNCKLFITHGGLLSTTEAVHFGKPIIVIPVFADQFSNADRAVQKGYAIRIELSYNLADDIRATIAAILNDPKYALKSKELSFIYHDRPVSPDKEMVHWVEHVIKTKGARHLRSPAFGVPMYQKLYLDLLAIIAIVLYIIIYLIKRIIAYIFCSKTETNKVAKKKKKQ</sequence>
<dbReference type="InterPro" id="IPR002213">
    <property type="entry name" value="UDP_glucos_trans"/>
</dbReference>
<proteinExistence type="inferred from homology"/>
<dbReference type="GO" id="GO:0015020">
    <property type="term" value="F:glucuronosyltransferase activity"/>
    <property type="evidence" value="ECO:0007669"/>
    <property type="project" value="UniProtKB-EC"/>
</dbReference>
<evidence type="ECO:0000256" key="3">
    <source>
        <dbReference type="ARBA" id="ARBA00022679"/>
    </source>
</evidence>
<reference evidence="6 7" key="1">
    <citation type="submission" date="2017-07" db="EMBL/GenBank/DDBJ databases">
        <authorList>
            <person name="Talla V."/>
            <person name="Backstrom N."/>
        </authorList>
    </citation>
    <scope>NUCLEOTIDE SEQUENCE [LARGE SCALE GENOMIC DNA]</scope>
</reference>
<dbReference type="Proteomes" id="UP000324832">
    <property type="component" value="Unassembled WGS sequence"/>
</dbReference>
<dbReference type="PANTHER" id="PTHR48043:SF159">
    <property type="entry name" value="EG:EG0003.4 PROTEIN-RELATED"/>
    <property type="match status" value="1"/>
</dbReference>
<protein>
    <recommendedName>
        <fullName evidence="5">UDP-glucuronosyltransferase</fullName>
        <ecNumber evidence="5">2.4.1.17</ecNumber>
    </recommendedName>
</protein>
<evidence type="ECO:0000256" key="4">
    <source>
        <dbReference type="RuleBase" id="RU003718"/>
    </source>
</evidence>
<organism evidence="6 7">
    <name type="scientific">Leptidea sinapis</name>
    <dbReference type="NCBI Taxonomy" id="189913"/>
    <lineage>
        <taxon>Eukaryota</taxon>
        <taxon>Metazoa</taxon>
        <taxon>Ecdysozoa</taxon>
        <taxon>Arthropoda</taxon>
        <taxon>Hexapoda</taxon>
        <taxon>Insecta</taxon>
        <taxon>Pterygota</taxon>
        <taxon>Neoptera</taxon>
        <taxon>Endopterygota</taxon>
        <taxon>Lepidoptera</taxon>
        <taxon>Glossata</taxon>
        <taxon>Ditrysia</taxon>
        <taxon>Papilionoidea</taxon>
        <taxon>Pieridae</taxon>
        <taxon>Dismorphiinae</taxon>
        <taxon>Leptidea</taxon>
    </lineage>
</organism>
<dbReference type="PANTHER" id="PTHR48043">
    <property type="entry name" value="EG:EG0003.4 PROTEIN-RELATED"/>
    <property type="match status" value="1"/>
</dbReference>
<feature type="chain" id="PRO_5023119802" description="UDP-glucuronosyltransferase" evidence="5">
    <location>
        <begin position="19"/>
        <end position="523"/>
    </location>
</feature>
<dbReference type="InterPro" id="IPR050271">
    <property type="entry name" value="UDP-glycosyltransferase"/>
</dbReference>
<comment type="subcellular location">
    <subcellularLocation>
        <location evidence="5">Membrane</location>
        <topology evidence="5">Single-pass membrane protein</topology>
    </subcellularLocation>
</comment>
<dbReference type="Pfam" id="PF00201">
    <property type="entry name" value="UDPGT"/>
    <property type="match status" value="1"/>
</dbReference>
<keyword evidence="3 4" id="KW-0808">Transferase</keyword>
<dbReference type="Gene3D" id="3.40.50.2000">
    <property type="entry name" value="Glycogen Phosphorylase B"/>
    <property type="match status" value="1"/>
</dbReference>
<accession>A0A5E4QF26</accession>
<dbReference type="InterPro" id="IPR035595">
    <property type="entry name" value="UDP_glycos_trans_CS"/>
</dbReference>
<evidence type="ECO:0000313" key="7">
    <source>
        <dbReference type="Proteomes" id="UP000324832"/>
    </source>
</evidence>
<feature type="transmembrane region" description="Helical" evidence="5">
    <location>
        <begin position="480"/>
        <end position="499"/>
    </location>
</feature>
<evidence type="ECO:0000256" key="5">
    <source>
        <dbReference type="RuleBase" id="RU362059"/>
    </source>
</evidence>
<comment type="catalytic activity">
    <reaction evidence="5">
        <text>glucuronate acceptor + UDP-alpha-D-glucuronate = acceptor beta-D-glucuronoside + UDP + H(+)</text>
        <dbReference type="Rhea" id="RHEA:21032"/>
        <dbReference type="ChEBI" id="CHEBI:15378"/>
        <dbReference type="ChEBI" id="CHEBI:58052"/>
        <dbReference type="ChEBI" id="CHEBI:58223"/>
        <dbReference type="ChEBI" id="CHEBI:132367"/>
        <dbReference type="ChEBI" id="CHEBI:132368"/>
        <dbReference type="EC" id="2.4.1.17"/>
    </reaction>
</comment>
<evidence type="ECO:0000256" key="1">
    <source>
        <dbReference type="ARBA" id="ARBA00009995"/>
    </source>
</evidence>
<comment type="similarity">
    <text evidence="1 4">Belongs to the UDP-glycosyltransferase family.</text>
</comment>
<gene>
    <name evidence="6" type="ORF">LSINAPIS_LOCUS8288</name>
</gene>
<dbReference type="GO" id="GO:0016020">
    <property type="term" value="C:membrane"/>
    <property type="evidence" value="ECO:0007669"/>
    <property type="project" value="UniProtKB-SubCell"/>
</dbReference>
<keyword evidence="5" id="KW-1133">Transmembrane helix</keyword>
<keyword evidence="2 4" id="KW-0328">Glycosyltransferase</keyword>
<keyword evidence="5" id="KW-0812">Transmembrane</keyword>
<name>A0A5E4QF26_9NEOP</name>
<evidence type="ECO:0000313" key="6">
    <source>
        <dbReference type="EMBL" id="VVC96889.1"/>
    </source>
</evidence>
<keyword evidence="5" id="KW-0472">Membrane</keyword>